<dbReference type="PANTHER" id="PTHR11669">
    <property type="entry name" value="REPLICATION FACTOR C / DNA POLYMERASE III GAMMA-TAU SUBUNIT"/>
    <property type="match status" value="1"/>
</dbReference>
<dbReference type="InterPro" id="IPR027417">
    <property type="entry name" value="P-loop_NTPase"/>
</dbReference>
<reference evidence="2" key="1">
    <citation type="submission" date="2017-09" db="EMBL/GenBank/DDBJ databases">
        <title>Depth-based differentiation of microbial function through sediment-hosted aquifers and enrichment of novel symbionts in the deep terrestrial subsurface.</title>
        <authorList>
            <person name="Probst A.J."/>
            <person name="Ladd B."/>
            <person name="Jarett J.K."/>
            <person name="Geller-Mcgrath D.E."/>
            <person name="Sieber C.M.K."/>
            <person name="Emerson J.B."/>
            <person name="Anantharaman K."/>
            <person name="Thomas B.C."/>
            <person name="Malmstrom R."/>
            <person name="Stieglmeier M."/>
            <person name="Klingl A."/>
            <person name="Woyke T."/>
            <person name="Ryan C.M."/>
            <person name="Banfield J.F."/>
        </authorList>
    </citation>
    <scope>NUCLEOTIDE SEQUENCE [LARGE SCALE GENOMIC DNA]</scope>
</reference>
<sequence length="219" mass="24641">MYTNIIAGGTQESRGEYIQSVLTPRAELIHVFAEKSSITIKQIHTLLTSLATAPRLPRLIWIEEAQLATTPAQNALLKLLEEPPLNTTIYLTTQSQSSLLPTIRSRCAHQALKRLRNVSRNEVVWETQLPLLKTIMGLSPGDRLMSIEKRDRAETILWITQLETALRVKLATPNLTMANYQTLAIIANLTQNAHKELLSNCSISLVIQNFYLLLPHVLQ</sequence>
<organism evidence="1 2">
    <name type="scientific">Candidatus Collierbacteria bacterium CG09_land_8_20_14_0_10_46_12</name>
    <dbReference type="NCBI Taxonomy" id="1974533"/>
    <lineage>
        <taxon>Bacteria</taxon>
        <taxon>Candidatus Collieribacteriota</taxon>
    </lineage>
</organism>
<proteinExistence type="predicted"/>
<evidence type="ECO:0000313" key="2">
    <source>
        <dbReference type="Proteomes" id="UP000229574"/>
    </source>
</evidence>
<dbReference type="AlphaFoldDB" id="A0A2H0X250"/>
<dbReference type="InterPro" id="IPR050238">
    <property type="entry name" value="DNA_Rep/Repair_Clamp_Loader"/>
</dbReference>
<name>A0A2H0X250_9BACT</name>
<accession>A0A2H0X250</accession>
<protein>
    <recommendedName>
        <fullName evidence="3">DNA polymerase III subunit delta</fullName>
    </recommendedName>
</protein>
<dbReference type="PANTHER" id="PTHR11669:SF8">
    <property type="entry name" value="DNA POLYMERASE III SUBUNIT DELTA"/>
    <property type="match status" value="1"/>
</dbReference>
<comment type="caution">
    <text evidence="1">The sequence shown here is derived from an EMBL/GenBank/DDBJ whole genome shotgun (WGS) entry which is preliminary data.</text>
</comment>
<dbReference type="GO" id="GO:0006261">
    <property type="term" value="P:DNA-templated DNA replication"/>
    <property type="evidence" value="ECO:0007669"/>
    <property type="project" value="TreeGrafter"/>
</dbReference>
<dbReference type="Pfam" id="PF13177">
    <property type="entry name" value="DNA_pol3_delta2"/>
    <property type="match status" value="1"/>
</dbReference>
<dbReference type="Proteomes" id="UP000229574">
    <property type="component" value="Unassembled WGS sequence"/>
</dbReference>
<dbReference type="SUPFAM" id="SSF52540">
    <property type="entry name" value="P-loop containing nucleoside triphosphate hydrolases"/>
    <property type="match status" value="1"/>
</dbReference>
<dbReference type="EMBL" id="PEYY01000012">
    <property type="protein sequence ID" value="PIS18249.1"/>
    <property type="molecule type" value="Genomic_DNA"/>
</dbReference>
<gene>
    <name evidence="1" type="ORF">COT54_00290</name>
</gene>
<dbReference type="Gene3D" id="3.40.50.300">
    <property type="entry name" value="P-loop containing nucleotide triphosphate hydrolases"/>
    <property type="match status" value="1"/>
</dbReference>
<evidence type="ECO:0008006" key="3">
    <source>
        <dbReference type="Google" id="ProtNLM"/>
    </source>
</evidence>
<evidence type="ECO:0000313" key="1">
    <source>
        <dbReference type="EMBL" id="PIS18249.1"/>
    </source>
</evidence>